<proteinExistence type="predicted"/>
<sequence length="346" mass="38043">MATRKRVTAQDVARLAGVSRTTVSFVLNNITDMRISEETRQKVLEAARQLNYHPDVVARRMVTGRTRVLGFVLRQSPEQAFADLFLPQVLNGLSQAAARQGYQVLFEPIAPGHPNTMYARLVNERHVDGIILSGPRFDDEDLLRLHREGAAVVLIGRLPDVEIPYVDVDNVGGARMATEYLIGLGHRRIGLVTNAPLFYTASAERLSGYRQALEAAGLSFEEGLVRYGDFTPQSGYQAMMSLLQVRPLPTAVFVASDTVALGALQAIRHAGLRIPDDISLIGFDDIPLAGFLDPPLTTIHLPAFNLGWEAAEMLLSRLHGEEIPSPAARLLATHLVERESCAHARR</sequence>
<keyword evidence="2" id="KW-0238">DNA-binding</keyword>
<reference evidence="5 6" key="1">
    <citation type="submission" date="2015-07" db="EMBL/GenBank/DDBJ databases">
        <title>Whole genome sequence of Thermanaerothrix daxensis DSM 23592.</title>
        <authorList>
            <person name="Hemp J."/>
            <person name="Ward L.M."/>
            <person name="Pace L.A."/>
            <person name="Fischer W.W."/>
        </authorList>
    </citation>
    <scope>NUCLEOTIDE SEQUENCE [LARGE SCALE GENOMIC DNA]</scope>
    <source>
        <strain evidence="5 6">GNS-1</strain>
    </source>
</reference>
<dbReference type="Pfam" id="PF13377">
    <property type="entry name" value="Peripla_BP_3"/>
    <property type="match status" value="1"/>
</dbReference>
<evidence type="ECO:0000256" key="1">
    <source>
        <dbReference type="ARBA" id="ARBA00023015"/>
    </source>
</evidence>
<dbReference type="GO" id="GO:0003700">
    <property type="term" value="F:DNA-binding transcription factor activity"/>
    <property type="evidence" value="ECO:0007669"/>
    <property type="project" value="TreeGrafter"/>
</dbReference>
<dbReference type="CDD" id="cd01392">
    <property type="entry name" value="HTH_LacI"/>
    <property type="match status" value="1"/>
</dbReference>
<keyword evidence="3" id="KW-0804">Transcription</keyword>
<evidence type="ECO:0000259" key="4">
    <source>
        <dbReference type="PROSITE" id="PS50932"/>
    </source>
</evidence>
<dbReference type="AlphaFoldDB" id="A0A0P6Y4B9"/>
<gene>
    <name evidence="5" type="ORF">SE15_01370</name>
</gene>
<keyword evidence="1" id="KW-0805">Transcription regulation</keyword>
<dbReference type="OrthoDB" id="156657at2"/>
<dbReference type="InterPro" id="IPR028082">
    <property type="entry name" value="Peripla_BP_I"/>
</dbReference>
<evidence type="ECO:0000256" key="3">
    <source>
        <dbReference type="ARBA" id="ARBA00023163"/>
    </source>
</evidence>
<dbReference type="PROSITE" id="PS50932">
    <property type="entry name" value="HTH_LACI_2"/>
    <property type="match status" value="1"/>
</dbReference>
<dbReference type="InterPro" id="IPR000843">
    <property type="entry name" value="HTH_LacI"/>
</dbReference>
<dbReference type="PANTHER" id="PTHR30146">
    <property type="entry name" value="LACI-RELATED TRANSCRIPTIONAL REPRESSOR"/>
    <property type="match status" value="1"/>
</dbReference>
<dbReference type="STRING" id="869279.SE15_01370"/>
<comment type="caution">
    <text evidence="5">The sequence shown here is derived from an EMBL/GenBank/DDBJ whole genome shotgun (WGS) entry which is preliminary data.</text>
</comment>
<dbReference type="SUPFAM" id="SSF47413">
    <property type="entry name" value="lambda repressor-like DNA-binding domains"/>
    <property type="match status" value="1"/>
</dbReference>
<dbReference type="Proteomes" id="UP000050544">
    <property type="component" value="Unassembled WGS sequence"/>
</dbReference>
<dbReference type="Gene3D" id="1.10.260.40">
    <property type="entry name" value="lambda repressor-like DNA-binding domains"/>
    <property type="match status" value="1"/>
</dbReference>
<dbReference type="SUPFAM" id="SSF53822">
    <property type="entry name" value="Periplasmic binding protein-like I"/>
    <property type="match status" value="1"/>
</dbReference>
<dbReference type="CDD" id="cd06267">
    <property type="entry name" value="PBP1_LacI_sugar_binding-like"/>
    <property type="match status" value="1"/>
</dbReference>
<keyword evidence="6" id="KW-1185">Reference proteome</keyword>
<feature type="domain" description="HTH lacI-type" evidence="4">
    <location>
        <begin position="7"/>
        <end position="63"/>
    </location>
</feature>
<dbReference type="Gene3D" id="3.40.50.2300">
    <property type="match status" value="2"/>
</dbReference>
<dbReference type="InterPro" id="IPR010982">
    <property type="entry name" value="Lambda_DNA-bd_dom_sf"/>
</dbReference>
<protein>
    <recommendedName>
        <fullName evidence="4">HTH lacI-type domain-containing protein</fullName>
    </recommendedName>
</protein>
<dbReference type="SMART" id="SM00354">
    <property type="entry name" value="HTH_LACI"/>
    <property type="match status" value="1"/>
</dbReference>
<dbReference type="InterPro" id="IPR046335">
    <property type="entry name" value="LacI/GalR-like_sensor"/>
</dbReference>
<evidence type="ECO:0000313" key="6">
    <source>
        <dbReference type="Proteomes" id="UP000050544"/>
    </source>
</evidence>
<organism evidence="5 6">
    <name type="scientific">Thermanaerothrix daxensis</name>
    <dbReference type="NCBI Taxonomy" id="869279"/>
    <lineage>
        <taxon>Bacteria</taxon>
        <taxon>Bacillati</taxon>
        <taxon>Chloroflexota</taxon>
        <taxon>Anaerolineae</taxon>
        <taxon>Anaerolineales</taxon>
        <taxon>Anaerolineaceae</taxon>
        <taxon>Thermanaerothrix</taxon>
    </lineage>
</organism>
<dbReference type="EMBL" id="LGKO01000002">
    <property type="protein sequence ID" value="KPL83901.1"/>
    <property type="molecule type" value="Genomic_DNA"/>
</dbReference>
<evidence type="ECO:0000256" key="2">
    <source>
        <dbReference type="ARBA" id="ARBA00023125"/>
    </source>
</evidence>
<accession>A0A0P6Y4B9</accession>
<dbReference type="PANTHER" id="PTHR30146:SF109">
    <property type="entry name" value="HTH-TYPE TRANSCRIPTIONAL REGULATOR GALS"/>
    <property type="match status" value="1"/>
</dbReference>
<dbReference type="GO" id="GO:0000976">
    <property type="term" value="F:transcription cis-regulatory region binding"/>
    <property type="evidence" value="ECO:0007669"/>
    <property type="project" value="TreeGrafter"/>
</dbReference>
<evidence type="ECO:0000313" key="5">
    <source>
        <dbReference type="EMBL" id="KPL83901.1"/>
    </source>
</evidence>
<dbReference type="Pfam" id="PF00356">
    <property type="entry name" value="LacI"/>
    <property type="match status" value="1"/>
</dbReference>
<name>A0A0P6Y4B9_9CHLR</name>
<dbReference type="RefSeq" id="WP_054520307.1">
    <property type="nucleotide sequence ID" value="NZ_LGKO01000002.1"/>
</dbReference>